<evidence type="ECO:0000313" key="1">
    <source>
        <dbReference type="Proteomes" id="UP000887580"/>
    </source>
</evidence>
<dbReference type="Proteomes" id="UP000887580">
    <property type="component" value="Unplaced"/>
</dbReference>
<protein>
    <submittedName>
        <fullName evidence="2">dUTPase-like domain-containing protein</fullName>
    </submittedName>
</protein>
<reference evidence="2" key="1">
    <citation type="submission" date="2022-11" db="UniProtKB">
        <authorList>
            <consortium name="WormBaseParasite"/>
        </authorList>
    </citation>
    <scope>IDENTIFICATION</scope>
</reference>
<organism evidence="1 2">
    <name type="scientific">Panagrolaimus sp. PS1159</name>
    <dbReference type="NCBI Taxonomy" id="55785"/>
    <lineage>
        <taxon>Eukaryota</taxon>
        <taxon>Metazoa</taxon>
        <taxon>Ecdysozoa</taxon>
        <taxon>Nematoda</taxon>
        <taxon>Chromadorea</taxon>
        <taxon>Rhabditida</taxon>
        <taxon>Tylenchina</taxon>
        <taxon>Panagrolaimomorpha</taxon>
        <taxon>Panagrolaimoidea</taxon>
        <taxon>Panagrolaimidae</taxon>
        <taxon>Panagrolaimus</taxon>
    </lineage>
</organism>
<sequence>MITCQTSYIITLLFKRIFLLSSNFSSTLQRFKMVNLSSSPVADEPVVKRAKLETLNIKDAVHEFKVPFLKINENAKAPFRGSEFAAGADLHSAEDCIVPKKGKYLVSTALKVALPKGTYGRVAPRSGLAFKNQIDIGAGVVDEDYRGEVKVLLFNFGENDFNVKQGDRIAQLVCQEISSTCKMPEPRKEVVEVFRASEDIKMPTKDGAGMILYSNEDGIVQPRQFVSLSTGIHLALPAGYYGRAAPLNKLAKEHSIKNYAGVIDEDYRGEVRVLLFNFSETPFEVKKGDGIAQILCEKVASCTYEEVKELSETTRGEGGFGSTGTDKIDAGGDAISTAAIEKALSFKKIAEDAQEPVYGTPFAAGADVYSYEETTVPAGGKALISTGIKLSVKPGHYGRIAPRSGLAVKNFIDVGAGVEVGRDEELKVLLFNYGDTDFQVKKGDRIAQIVAERIADIEMKEVKELSDTKRGTSGFGSTGIDSTTPSTHCAN</sequence>
<evidence type="ECO:0000313" key="2">
    <source>
        <dbReference type="WBParaSite" id="PS1159_v2.g2460.t1"/>
    </source>
</evidence>
<name>A0AC35G8L1_9BILA</name>
<accession>A0AC35G8L1</accession>
<proteinExistence type="predicted"/>
<dbReference type="WBParaSite" id="PS1159_v2.g2460.t1">
    <property type="protein sequence ID" value="PS1159_v2.g2460.t1"/>
    <property type="gene ID" value="PS1159_v2.g2460"/>
</dbReference>